<reference evidence="1" key="1">
    <citation type="submission" date="2021-06" db="EMBL/GenBank/DDBJ databases">
        <authorList>
            <person name="Kallberg Y."/>
            <person name="Tangrot J."/>
            <person name="Rosling A."/>
        </authorList>
    </citation>
    <scope>NUCLEOTIDE SEQUENCE</scope>
    <source>
        <strain evidence="1">CL356</strain>
    </source>
</reference>
<evidence type="ECO:0000313" key="1">
    <source>
        <dbReference type="EMBL" id="CAG8621907.1"/>
    </source>
</evidence>
<organism evidence="1 2">
    <name type="scientific">Acaulospora colombiana</name>
    <dbReference type="NCBI Taxonomy" id="27376"/>
    <lineage>
        <taxon>Eukaryota</taxon>
        <taxon>Fungi</taxon>
        <taxon>Fungi incertae sedis</taxon>
        <taxon>Mucoromycota</taxon>
        <taxon>Glomeromycotina</taxon>
        <taxon>Glomeromycetes</taxon>
        <taxon>Diversisporales</taxon>
        <taxon>Acaulosporaceae</taxon>
        <taxon>Acaulospora</taxon>
    </lineage>
</organism>
<dbReference type="Proteomes" id="UP000789525">
    <property type="component" value="Unassembled WGS sequence"/>
</dbReference>
<accession>A0ACA9N0Q1</accession>
<proteinExistence type="predicted"/>
<feature type="non-terminal residue" evidence="1">
    <location>
        <position position="603"/>
    </location>
</feature>
<protein>
    <submittedName>
        <fullName evidence="1">9360_t:CDS:1</fullName>
    </submittedName>
</protein>
<comment type="caution">
    <text evidence="1">The sequence shown here is derived from an EMBL/GenBank/DDBJ whole genome shotgun (WGS) entry which is preliminary data.</text>
</comment>
<dbReference type="EMBL" id="CAJVPT010016842">
    <property type="protein sequence ID" value="CAG8621907.1"/>
    <property type="molecule type" value="Genomic_DNA"/>
</dbReference>
<gene>
    <name evidence="1" type="ORF">ACOLOM_LOCUS7358</name>
</gene>
<evidence type="ECO:0000313" key="2">
    <source>
        <dbReference type="Proteomes" id="UP000789525"/>
    </source>
</evidence>
<keyword evidence="2" id="KW-1185">Reference proteome</keyword>
<sequence length="603" mass="69385">MTHIEELQKILKPGVKFRNWSKTFGCAPELYFEPECEEDVIKIVELAKTNNKNVRAIGSGHSPSDLACTEGYMINMDKLNRILKIDREAKTVVVEAGMKLHKLNAELNKHGMALSSLGSISDQSISGAISTGTHGSGINFRNLCGQIVSLTLVTSSKGVMRCSANENPDVYKAALCSLGALGELKPRDSSYIRDTLLGFHAYQLFLYLSRFVPSMNPLITRAMFNLSFSKPAHVIDTSYKVFNFDCMFPQYVNEWSIPLDKTEVAMRKLYKWVDGSGLSMHFPVEVRFVDQDDVWLSPAYGRRRILLFFRPYHQPVPYKKYWAAFEEIMKSCDGRPHWAKGHSMSVSELSKSYPKFDSFIDIQKQLDPSGIFLNPYLNRHLFGLKGENYDTSRFKAKLRNRSFIPLIQFALSEIRIDRFIDKANRNPPQKTPIAHSYHNNDSYYGNEYPDQHEFDNSYNDECRTPIFRYECLDEKIVLLLIQDCQINIPLNILRGIEKVQERSISLILRESAKPQEHIIIKLHSNDDTRIFLFPKSVSSYTTIKQTIEEALYISYIDKFKYRDDSGEFITISTPREFDIALKLYAKNNKMELWYMNTAGSYGN</sequence>
<name>A0ACA9N0Q1_9GLOM</name>